<accession>A0A699QHU7</accession>
<organism evidence="2">
    <name type="scientific">Tanacetum cinerariifolium</name>
    <name type="common">Dalmatian daisy</name>
    <name type="synonym">Chrysanthemum cinerariifolium</name>
    <dbReference type="NCBI Taxonomy" id="118510"/>
    <lineage>
        <taxon>Eukaryota</taxon>
        <taxon>Viridiplantae</taxon>
        <taxon>Streptophyta</taxon>
        <taxon>Embryophyta</taxon>
        <taxon>Tracheophyta</taxon>
        <taxon>Spermatophyta</taxon>
        <taxon>Magnoliopsida</taxon>
        <taxon>eudicotyledons</taxon>
        <taxon>Gunneridae</taxon>
        <taxon>Pentapetalae</taxon>
        <taxon>asterids</taxon>
        <taxon>campanulids</taxon>
        <taxon>Asterales</taxon>
        <taxon>Asteraceae</taxon>
        <taxon>Asteroideae</taxon>
        <taxon>Anthemideae</taxon>
        <taxon>Anthemidinae</taxon>
        <taxon>Tanacetum</taxon>
    </lineage>
</organism>
<dbReference type="InterPro" id="IPR017451">
    <property type="entry name" value="F-box-assoc_interact_dom"/>
</dbReference>
<evidence type="ECO:0000313" key="2">
    <source>
        <dbReference type="EMBL" id="GFC69714.1"/>
    </source>
</evidence>
<protein>
    <recommendedName>
        <fullName evidence="1">F-box domain-containing protein</fullName>
    </recommendedName>
</protein>
<dbReference type="Pfam" id="PF00646">
    <property type="entry name" value="F-box"/>
    <property type="match status" value="1"/>
</dbReference>
<dbReference type="PROSITE" id="PS50181">
    <property type="entry name" value="FBOX"/>
    <property type="match status" value="1"/>
</dbReference>
<feature type="domain" description="F-box" evidence="1">
    <location>
        <begin position="1"/>
        <end position="44"/>
    </location>
</feature>
<dbReference type="PANTHER" id="PTHR31672">
    <property type="entry name" value="BNACNNG10540D PROTEIN"/>
    <property type="match status" value="1"/>
</dbReference>
<dbReference type="InterPro" id="IPR013187">
    <property type="entry name" value="F-box-assoc_dom_typ3"/>
</dbReference>
<gene>
    <name evidence="2" type="ORF">Tci_841684</name>
</gene>
<dbReference type="InterPro" id="IPR036047">
    <property type="entry name" value="F-box-like_dom_sf"/>
</dbReference>
<dbReference type="InterPro" id="IPR050796">
    <property type="entry name" value="SCF_F-box_component"/>
</dbReference>
<evidence type="ECO:0000259" key="1">
    <source>
        <dbReference type="PROSITE" id="PS50181"/>
    </source>
</evidence>
<dbReference type="InterPro" id="IPR001810">
    <property type="entry name" value="F-box_dom"/>
</dbReference>
<name>A0A699QHU7_TANCI</name>
<dbReference type="NCBIfam" id="TIGR01640">
    <property type="entry name" value="F_box_assoc_1"/>
    <property type="match status" value="1"/>
</dbReference>
<dbReference type="Gene3D" id="1.20.1280.50">
    <property type="match status" value="1"/>
</dbReference>
<dbReference type="PANTHER" id="PTHR31672:SF13">
    <property type="entry name" value="F-BOX PROTEIN CPR30-LIKE"/>
    <property type="match status" value="1"/>
</dbReference>
<sequence length="243" mass="28112">MEKLVPDILESILVRLDVKDLIRYKNVSKLWRSFISSNRFVKAHLKHSGNNDRNNNNFGVRRIVKSEFDSYNWYYSIKKYNIVGSSNGLVCISSSHARVLVGNPSTREFKILPKPRKTDIEDIPGSYDSYPFLGFGYDSFSDDYKVVLGKPESVQVLSLKTNYWRSLGKLEYLYYHFPTFVGILCNGAIHWLMQEPKDIDTLKCVIVSFDLSTEKIKEIPLPEYDERFEVTLLSNLGIIDECL</sequence>
<dbReference type="EMBL" id="BKCJ011025716">
    <property type="protein sequence ID" value="GFC69714.1"/>
    <property type="molecule type" value="Genomic_DNA"/>
</dbReference>
<reference evidence="2" key="1">
    <citation type="journal article" date="2019" name="Sci. Rep.">
        <title>Draft genome of Tanacetum cinerariifolium, the natural source of mosquito coil.</title>
        <authorList>
            <person name="Yamashiro T."/>
            <person name="Shiraishi A."/>
            <person name="Satake H."/>
            <person name="Nakayama K."/>
        </authorList>
    </citation>
    <scope>NUCLEOTIDE SEQUENCE</scope>
</reference>
<dbReference type="SUPFAM" id="SSF81383">
    <property type="entry name" value="F-box domain"/>
    <property type="match status" value="1"/>
</dbReference>
<dbReference type="Pfam" id="PF08268">
    <property type="entry name" value="FBA_3"/>
    <property type="match status" value="1"/>
</dbReference>
<dbReference type="AlphaFoldDB" id="A0A699QHU7"/>
<proteinExistence type="predicted"/>
<comment type="caution">
    <text evidence="2">The sequence shown here is derived from an EMBL/GenBank/DDBJ whole genome shotgun (WGS) entry which is preliminary data.</text>
</comment>
<dbReference type="SMART" id="SM00256">
    <property type="entry name" value="FBOX"/>
    <property type="match status" value="1"/>
</dbReference>